<sequence>MLIKLAIASAQMKQEKTRPAVTKYLIRGMMQPNCAGLGKLLIGDSPTDEKAWDTTACQVSYLNEMSVLMMPDGRCPDGT</sequence>
<gene>
    <name evidence="1" type="ORF">Pan241w_52830</name>
</gene>
<dbReference type="AlphaFoldDB" id="A0A517RMS5"/>
<name>A0A517RMS5_9PLAN</name>
<reference evidence="1 2" key="1">
    <citation type="submission" date="2019-02" db="EMBL/GenBank/DDBJ databases">
        <title>Deep-cultivation of Planctomycetes and their phenomic and genomic characterization uncovers novel biology.</title>
        <authorList>
            <person name="Wiegand S."/>
            <person name="Jogler M."/>
            <person name="Boedeker C."/>
            <person name="Pinto D."/>
            <person name="Vollmers J."/>
            <person name="Rivas-Marin E."/>
            <person name="Kohn T."/>
            <person name="Peeters S.H."/>
            <person name="Heuer A."/>
            <person name="Rast P."/>
            <person name="Oberbeckmann S."/>
            <person name="Bunk B."/>
            <person name="Jeske O."/>
            <person name="Meyerdierks A."/>
            <person name="Storesund J.E."/>
            <person name="Kallscheuer N."/>
            <person name="Luecker S."/>
            <person name="Lage O.M."/>
            <person name="Pohl T."/>
            <person name="Merkel B.J."/>
            <person name="Hornburger P."/>
            <person name="Mueller R.-W."/>
            <person name="Bruemmer F."/>
            <person name="Labrenz M."/>
            <person name="Spormann A.M."/>
            <person name="Op den Camp H."/>
            <person name="Overmann J."/>
            <person name="Amann R."/>
            <person name="Jetten M.S.M."/>
            <person name="Mascher T."/>
            <person name="Medema M.H."/>
            <person name="Devos D.P."/>
            <person name="Kaster A.-K."/>
            <person name="Ovreas L."/>
            <person name="Rohde M."/>
            <person name="Galperin M.Y."/>
            <person name="Jogler C."/>
        </authorList>
    </citation>
    <scope>NUCLEOTIDE SEQUENCE [LARGE SCALE GENOMIC DNA]</scope>
    <source>
        <strain evidence="1 2">Pan241w</strain>
    </source>
</reference>
<evidence type="ECO:0000313" key="2">
    <source>
        <dbReference type="Proteomes" id="UP000317171"/>
    </source>
</evidence>
<proteinExistence type="predicted"/>
<evidence type="ECO:0000313" key="1">
    <source>
        <dbReference type="EMBL" id="QDT45164.1"/>
    </source>
</evidence>
<dbReference type="Proteomes" id="UP000317171">
    <property type="component" value="Chromosome"/>
</dbReference>
<organism evidence="1 2">
    <name type="scientific">Gimesia alba</name>
    <dbReference type="NCBI Taxonomy" id="2527973"/>
    <lineage>
        <taxon>Bacteria</taxon>
        <taxon>Pseudomonadati</taxon>
        <taxon>Planctomycetota</taxon>
        <taxon>Planctomycetia</taxon>
        <taxon>Planctomycetales</taxon>
        <taxon>Planctomycetaceae</taxon>
        <taxon>Gimesia</taxon>
    </lineage>
</organism>
<dbReference type="EMBL" id="CP036269">
    <property type="protein sequence ID" value="QDT45164.1"/>
    <property type="molecule type" value="Genomic_DNA"/>
</dbReference>
<dbReference type="OrthoDB" id="283232at2"/>
<dbReference type="KEGG" id="gaz:Pan241w_52830"/>
<dbReference type="RefSeq" id="WP_145221321.1">
    <property type="nucleotide sequence ID" value="NZ_CP036269.1"/>
</dbReference>
<keyword evidence="2" id="KW-1185">Reference proteome</keyword>
<protein>
    <submittedName>
        <fullName evidence="1">Uncharacterized protein</fullName>
    </submittedName>
</protein>
<accession>A0A517RMS5</accession>